<keyword evidence="2" id="KW-1185">Reference proteome</keyword>
<accession>A0AAE0EQ49</accession>
<protein>
    <submittedName>
        <fullName evidence="1">Uncharacterized protein</fullName>
    </submittedName>
</protein>
<evidence type="ECO:0000313" key="1">
    <source>
        <dbReference type="EMBL" id="KAK3235942.1"/>
    </source>
</evidence>
<gene>
    <name evidence="1" type="ORF">CYMTET_53893</name>
</gene>
<dbReference type="Proteomes" id="UP001190700">
    <property type="component" value="Unassembled WGS sequence"/>
</dbReference>
<proteinExistence type="predicted"/>
<dbReference type="AlphaFoldDB" id="A0AAE0EQ49"/>
<name>A0AAE0EQ49_9CHLO</name>
<organism evidence="1 2">
    <name type="scientific">Cymbomonas tetramitiformis</name>
    <dbReference type="NCBI Taxonomy" id="36881"/>
    <lineage>
        <taxon>Eukaryota</taxon>
        <taxon>Viridiplantae</taxon>
        <taxon>Chlorophyta</taxon>
        <taxon>Pyramimonadophyceae</taxon>
        <taxon>Pyramimonadales</taxon>
        <taxon>Pyramimonadaceae</taxon>
        <taxon>Cymbomonas</taxon>
    </lineage>
</organism>
<comment type="caution">
    <text evidence="1">The sequence shown here is derived from an EMBL/GenBank/DDBJ whole genome shotgun (WGS) entry which is preliminary data.</text>
</comment>
<sequence length="198" mass="20876">MGNYCPKAALVVQFCVAEGTSWLLAIEATWHLYIAHLMSKRTIKAASLQPYQSAVNTYRADRGNGGPAKVRWAFQGTSSLRVQGAAEQDGEDTGKAWLSSKRVAAVLDLHPTGRVALAAGAVDGDCEWARGRLIAAQAKDWVQLPLGKLGGVPQEGGHFSGNGTCGACTYPRAVGALLEKCCFVGGFVSAVLADALRQ</sequence>
<evidence type="ECO:0000313" key="2">
    <source>
        <dbReference type="Proteomes" id="UP001190700"/>
    </source>
</evidence>
<reference evidence="1 2" key="1">
    <citation type="journal article" date="2015" name="Genome Biol. Evol.">
        <title>Comparative Genomics of a Bacterivorous Green Alga Reveals Evolutionary Causalities and Consequences of Phago-Mixotrophic Mode of Nutrition.</title>
        <authorList>
            <person name="Burns J.A."/>
            <person name="Paasch A."/>
            <person name="Narechania A."/>
            <person name="Kim E."/>
        </authorList>
    </citation>
    <scope>NUCLEOTIDE SEQUENCE [LARGE SCALE GENOMIC DNA]</scope>
    <source>
        <strain evidence="1 2">PLY_AMNH</strain>
    </source>
</reference>
<dbReference type="EMBL" id="LGRX02035191">
    <property type="protein sequence ID" value="KAK3235942.1"/>
    <property type="molecule type" value="Genomic_DNA"/>
</dbReference>